<protein>
    <submittedName>
        <fullName evidence="1">Uncharacterized protein</fullName>
    </submittedName>
</protein>
<gene>
    <name evidence="1" type="ORF">METZ01_LOCUS55563</name>
</gene>
<proteinExistence type="predicted"/>
<dbReference type="EMBL" id="UINC01003031">
    <property type="protein sequence ID" value="SVA02709.1"/>
    <property type="molecule type" value="Genomic_DNA"/>
</dbReference>
<accession>A0A381SGV8</accession>
<sequence length="69" mass="8032">MAYGDFVCTSANDGTHYFRPVTARAHTFWQDKGFNKLVIDNNEDYYIVKSVDSQKICNEIRKNNMDFTS</sequence>
<evidence type="ECO:0000313" key="1">
    <source>
        <dbReference type="EMBL" id="SVA02709.1"/>
    </source>
</evidence>
<organism evidence="1">
    <name type="scientific">marine metagenome</name>
    <dbReference type="NCBI Taxonomy" id="408172"/>
    <lineage>
        <taxon>unclassified sequences</taxon>
        <taxon>metagenomes</taxon>
        <taxon>ecological metagenomes</taxon>
    </lineage>
</organism>
<name>A0A381SGV8_9ZZZZ</name>
<dbReference type="AlphaFoldDB" id="A0A381SGV8"/>
<reference evidence="1" key="1">
    <citation type="submission" date="2018-05" db="EMBL/GenBank/DDBJ databases">
        <authorList>
            <person name="Lanie J.A."/>
            <person name="Ng W.-L."/>
            <person name="Kazmierczak K.M."/>
            <person name="Andrzejewski T.M."/>
            <person name="Davidsen T.M."/>
            <person name="Wayne K.J."/>
            <person name="Tettelin H."/>
            <person name="Glass J.I."/>
            <person name="Rusch D."/>
            <person name="Podicherti R."/>
            <person name="Tsui H.-C.T."/>
            <person name="Winkler M.E."/>
        </authorList>
    </citation>
    <scope>NUCLEOTIDE SEQUENCE</scope>
</reference>